<reference evidence="2" key="1">
    <citation type="submission" date="2020-02" db="EMBL/GenBank/DDBJ databases">
        <authorList>
            <person name="Meier V. D."/>
        </authorList>
    </citation>
    <scope>NUCLEOTIDE SEQUENCE</scope>
    <source>
        <strain evidence="2">AVDCRST_MAG54</strain>
    </source>
</reference>
<keyword evidence="2" id="KW-0560">Oxidoreductase</keyword>
<proteinExistence type="predicted"/>
<feature type="compositionally biased region" description="Basic residues" evidence="1">
    <location>
        <begin position="255"/>
        <end position="274"/>
    </location>
</feature>
<protein>
    <submittedName>
        <fullName evidence="2">Butyryl-CoA dehydrogenase</fullName>
        <ecNumber evidence="2">1.3.99.2</ecNumber>
    </submittedName>
</protein>
<feature type="compositionally biased region" description="Basic and acidic residues" evidence="1">
    <location>
        <begin position="170"/>
        <end position="191"/>
    </location>
</feature>
<feature type="region of interest" description="Disordered" evidence="1">
    <location>
        <begin position="1"/>
        <end position="383"/>
    </location>
</feature>
<feature type="compositionally biased region" description="Basic residues" evidence="1">
    <location>
        <begin position="287"/>
        <end position="296"/>
    </location>
</feature>
<feature type="compositionally biased region" description="Low complexity" evidence="1">
    <location>
        <begin position="192"/>
        <end position="205"/>
    </location>
</feature>
<name>A0A6J4J7V6_9PSEU</name>
<feature type="compositionally biased region" description="Basic residues" evidence="1">
    <location>
        <begin position="58"/>
        <end position="140"/>
    </location>
</feature>
<feature type="compositionally biased region" description="Basic residues" evidence="1">
    <location>
        <begin position="212"/>
        <end position="232"/>
    </location>
</feature>
<feature type="compositionally biased region" description="Basic and acidic residues" evidence="1">
    <location>
        <begin position="370"/>
        <end position="383"/>
    </location>
</feature>
<dbReference type="EC" id="1.3.99.2" evidence="2"/>
<gene>
    <name evidence="2" type="ORF">AVDCRST_MAG54-3098</name>
</gene>
<evidence type="ECO:0000256" key="1">
    <source>
        <dbReference type="SAM" id="MobiDB-lite"/>
    </source>
</evidence>
<accession>A0A6J4J7V6</accession>
<sequence>DPRSRRGPRGLPSQRPRVHRPAGPPRRRRGRARGPPAGAALEGAGRRRAPGPADPARARRLVRRGRRGHGRRGARRGAHPRLRRHRGQRPGQRLHGRAPPRAPRHHRPAGTLGRRARERRGDRGHRRHRARRGLRRRGHLRPCTAHRGGLGARRPQDVHHQRGPGRRPGGRREDRPRGRAPGHHDVRRPRGDAGPVDGPAAGEDGLALVGHPRGRARRRHPRRGRGARRRGPRLPPDHGRVPAGARRARRDGGRPRRRGAGHGHRVRPRPRGRRRAADRPPGDPPPPRRHGGRARGRAGDDLQGRRPPRPRPPRGRPVGGRGQVLRGEGRGVDRRRGGAALRGCGLPRGDADRAPPPRRAHPAHRRGHRRDPARDPREAAGAV</sequence>
<feature type="non-terminal residue" evidence="2">
    <location>
        <position position="383"/>
    </location>
</feature>
<feature type="compositionally biased region" description="Basic and acidic residues" evidence="1">
    <location>
        <begin position="327"/>
        <end position="336"/>
    </location>
</feature>
<feature type="compositionally biased region" description="Basic residues" evidence="1">
    <location>
        <begin position="16"/>
        <end position="32"/>
    </location>
</feature>
<feature type="compositionally biased region" description="Low complexity" evidence="1">
    <location>
        <begin position="338"/>
        <end position="348"/>
    </location>
</feature>
<feature type="compositionally biased region" description="Low complexity" evidence="1">
    <location>
        <begin position="33"/>
        <end position="43"/>
    </location>
</feature>
<organism evidence="2">
    <name type="scientific">uncultured Actinomycetospora sp</name>
    <dbReference type="NCBI Taxonomy" id="1135996"/>
    <lineage>
        <taxon>Bacteria</taxon>
        <taxon>Bacillati</taxon>
        <taxon>Actinomycetota</taxon>
        <taxon>Actinomycetes</taxon>
        <taxon>Pseudonocardiales</taxon>
        <taxon>Pseudonocardiaceae</taxon>
        <taxon>Actinomycetospora</taxon>
        <taxon>environmental samples</taxon>
    </lineage>
</organism>
<dbReference type="GO" id="GO:0016491">
    <property type="term" value="F:oxidoreductase activity"/>
    <property type="evidence" value="ECO:0007669"/>
    <property type="project" value="UniProtKB-KW"/>
</dbReference>
<dbReference type="EMBL" id="CADCTH010000389">
    <property type="protein sequence ID" value="CAA9272607.1"/>
    <property type="molecule type" value="Genomic_DNA"/>
</dbReference>
<feature type="non-terminal residue" evidence="2">
    <location>
        <position position="1"/>
    </location>
</feature>
<feature type="compositionally biased region" description="Basic residues" evidence="1">
    <location>
        <begin position="356"/>
        <end position="369"/>
    </location>
</feature>
<evidence type="ECO:0000313" key="2">
    <source>
        <dbReference type="EMBL" id="CAA9272607.1"/>
    </source>
</evidence>
<dbReference type="AlphaFoldDB" id="A0A6J4J7V6"/>